<dbReference type="SUPFAM" id="SSF82784">
    <property type="entry name" value="OsmC-like"/>
    <property type="match status" value="1"/>
</dbReference>
<protein>
    <submittedName>
        <fullName evidence="2">Peroxiredoxin, Ohr subfamily</fullName>
    </submittedName>
</protein>
<dbReference type="InterPro" id="IPR003718">
    <property type="entry name" value="OsmC/Ohr_fam"/>
</dbReference>
<comment type="caution">
    <text evidence="2">The sequence shown here is derived from an EMBL/GenBank/DDBJ whole genome shotgun (WGS) entry which is preliminary data.</text>
</comment>
<dbReference type="Gene3D" id="3.30.300.20">
    <property type="match status" value="1"/>
</dbReference>
<dbReference type="GO" id="GO:0006979">
    <property type="term" value="P:response to oxidative stress"/>
    <property type="evidence" value="ECO:0007669"/>
    <property type="project" value="InterPro"/>
</dbReference>
<accession>G9ZCL5</accession>
<name>G9ZCL5_9GAMM</name>
<dbReference type="InterPro" id="IPR015946">
    <property type="entry name" value="KH_dom-like_a/b"/>
</dbReference>
<dbReference type="InterPro" id="IPR019953">
    <property type="entry name" value="OHR"/>
</dbReference>
<dbReference type="Gene3D" id="2.20.25.10">
    <property type="match status" value="1"/>
</dbReference>
<dbReference type="AlphaFoldDB" id="G9ZCL5"/>
<organism evidence="2 3">
    <name type="scientific">Cardiobacterium valvarum F0432</name>
    <dbReference type="NCBI Taxonomy" id="797473"/>
    <lineage>
        <taxon>Bacteria</taxon>
        <taxon>Pseudomonadati</taxon>
        <taxon>Pseudomonadota</taxon>
        <taxon>Gammaproteobacteria</taxon>
        <taxon>Cardiobacteriales</taxon>
        <taxon>Cardiobacteriaceae</taxon>
        <taxon>Cardiobacterium</taxon>
    </lineage>
</organism>
<dbReference type="PANTHER" id="PTHR33797">
    <property type="entry name" value="ORGANIC HYDROPEROXIDE RESISTANCE PROTEIN-LIKE"/>
    <property type="match status" value="1"/>
</dbReference>
<comment type="similarity">
    <text evidence="1">Belongs to the OsmC/Ohr family.</text>
</comment>
<dbReference type="EMBL" id="AGCM01000024">
    <property type="protein sequence ID" value="EHM55681.1"/>
    <property type="molecule type" value="Genomic_DNA"/>
</dbReference>
<dbReference type="NCBIfam" id="TIGR03561">
    <property type="entry name" value="organ_hyd_perox"/>
    <property type="match status" value="1"/>
</dbReference>
<dbReference type="Pfam" id="PF02566">
    <property type="entry name" value="OsmC"/>
    <property type="match status" value="1"/>
</dbReference>
<dbReference type="PANTHER" id="PTHR33797:SF2">
    <property type="entry name" value="ORGANIC HYDROPEROXIDE RESISTANCE PROTEIN-LIKE"/>
    <property type="match status" value="1"/>
</dbReference>
<proteinExistence type="inferred from homology"/>
<evidence type="ECO:0000256" key="1">
    <source>
        <dbReference type="ARBA" id="ARBA00007378"/>
    </source>
</evidence>
<evidence type="ECO:0000313" key="2">
    <source>
        <dbReference type="EMBL" id="EHM55681.1"/>
    </source>
</evidence>
<gene>
    <name evidence="2" type="ORF">HMPREF9080_00492</name>
</gene>
<dbReference type="InterPro" id="IPR036102">
    <property type="entry name" value="OsmC/Ohrsf"/>
</dbReference>
<sequence>MTIKNHDYASRIPAVTMHRSFEPQAFGMKNHPQTQEELTMTTLYTAHVHVTGGRDGAAKSSDGKLDLKLAPPAELGGNGAGSNPEQLFAAGYAACFMGAARLVAGNEKIALPQGFAIDADVALGKDAQDHFRLGVVFNIALPGMDKAAAEALVAKAHEVCPYSRATRGNIDVTFHINV</sequence>
<reference evidence="2 3" key="1">
    <citation type="submission" date="2011-08" db="EMBL/GenBank/DDBJ databases">
        <authorList>
            <person name="Weinstock G."/>
            <person name="Sodergren E."/>
            <person name="Clifton S."/>
            <person name="Fulton L."/>
            <person name="Fulton B."/>
            <person name="Courtney L."/>
            <person name="Fronick C."/>
            <person name="Harrison M."/>
            <person name="Strong C."/>
            <person name="Farmer C."/>
            <person name="Delahaunty K."/>
            <person name="Markovic C."/>
            <person name="Hall O."/>
            <person name="Minx P."/>
            <person name="Tomlinson C."/>
            <person name="Mitreva M."/>
            <person name="Hou S."/>
            <person name="Chen J."/>
            <person name="Wollam A."/>
            <person name="Pepin K.H."/>
            <person name="Johnson M."/>
            <person name="Bhonagiri V."/>
            <person name="Zhang X."/>
            <person name="Suruliraj S."/>
            <person name="Warren W."/>
            <person name="Chinwalla A."/>
            <person name="Mardis E.R."/>
            <person name="Wilson R.K."/>
        </authorList>
    </citation>
    <scope>NUCLEOTIDE SEQUENCE [LARGE SCALE GENOMIC DNA]</scope>
    <source>
        <strain evidence="2 3">F0432</strain>
    </source>
</reference>
<dbReference type="STRING" id="797473.HMPREF9080_00492"/>
<dbReference type="HOGENOM" id="CLU_106355_2_1_6"/>
<dbReference type="Proteomes" id="UP000004750">
    <property type="component" value="Unassembled WGS sequence"/>
</dbReference>
<dbReference type="PATRIC" id="fig|797473.3.peg.408"/>
<evidence type="ECO:0000313" key="3">
    <source>
        <dbReference type="Proteomes" id="UP000004750"/>
    </source>
</evidence>